<evidence type="ECO:0000256" key="1">
    <source>
        <dbReference type="SAM" id="Coils"/>
    </source>
</evidence>
<feature type="region of interest" description="Disordered" evidence="2">
    <location>
        <begin position="904"/>
        <end position="949"/>
    </location>
</feature>
<reference evidence="4" key="1">
    <citation type="journal article" date="2022" name="Int. J. Mol. Sci.">
        <title>Draft Genome of Tanacetum Coccineum: Genomic Comparison of Closely Related Tanacetum-Family Plants.</title>
        <authorList>
            <person name="Yamashiro T."/>
            <person name="Shiraishi A."/>
            <person name="Nakayama K."/>
            <person name="Satake H."/>
        </authorList>
    </citation>
    <scope>NUCLEOTIDE SEQUENCE</scope>
</reference>
<dbReference type="PANTHER" id="PTHR15327">
    <property type="entry name" value="MICROFIBRIL-ASSOCIATED PROTEIN"/>
    <property type="match status" value="1"/>
</dbReference>
<feature type="compositionally biased region" description="Low complexity" evidence="2">
    <location>
        <begin position="914"/>
        <end position="925"/>
    </location>
</feature>
<dbReference type="Pfam" id="PF06991">
    <property type="entry name" value="MFAP1"/>
    <property type="match status" value="2"/>
</dbReference>
<feature type="compositionally biased region" description="Basic and acidic residues" evidence="2">
    <location>
        <begin position="835"/>
        <end position="844"/>
    </location>
</feature>
<sequence length="949" mass="111309">MSVTAGVSDTADDGAEVADIRTSKAMLEFAFPSRDDGGSKNHIVKGNDCRLRRLAKNRLERRRRMKKRRRRRRSERDSIAEREKIEEEERAIEELVKRRVQERKVETKQIVIEEIRKDIEVQKNLEAEVDVADVETDDDLNNADEYEAWKACEIARIKQDREDRDAMVKEREEIERVWIMNDEERREWERKNPKQNNGAPKQKLRFMQKYYHNGAFFQDDPDDTAGTAGADGVYRHEFLHQRERRRWIRPFCQRLCRLSTLVAVEGRSGLILLTNTLLTGITLKSVTMSVTAGVSDTVIAVRDKLRGKIGQTKVKRYWPGKAPEWADDGDEDADIRTSKAALESTFPSRDDGGSRNNIVKGNDRRQAEIISTEEEEQRRLERLEFEEDDEDAVNEKRRIIREKLLQREQEEVEAAARVKEEEEDEKEEEESEYKTDSEDDQMGMAMVKQVFVPKSERDTIAEREKIEEEERAVEELVKRRVQERKVEIKQIIIEEIQKDMEVQKNLEAEADVADVETDDDLNNADEYKAWKAREIARIKRDREDHDAMVKEREEIERVRNMTEEERREWETKNPKQNNGAPKQKWRFMHKYYHKGAFFQDDPDDTARTAGADGVYRRDYSSPTGEDKMDKTILPKVMQVKHFGRSERMKWTHLVNEDTTDWNNPYGFERYLEENITAQVQYMLRLRLNLFFSVTAGVSDTVIAVRDKLRGKIGQTKVKRYWPGKAPEWADDGDEDADIRTSKAALESVFPSRDDGGSRNHIVKGNDHRLRRLAENRLDNKEEVRADHRRIRQAEIISSEEEEQRRLERLEFKEDDKDAVDEKRRRIREKLLQREQEEAEAAKMVEEEEEDEEDEEEEEKRKVEKEQIVVEEIRMDIEVQNNLEAEADVADVETDDDLNNADEYEAWKAHDPDDTAGTAGTAGADGVYRRDYSSPTGEDKMDKTILPKVM</sequence>
<dbReference type="InterPro" id="IPR033194">
    <property type="entry name" value="MFAP1"/>
</dbReference>
<feature type="region of interest" description="Disordered" evidence="2">
    <location>
        <begin position="835"/>
        <end position="863"/>
    </location>
</feature>
<comment type="caution">
    <text evidence="4">The sequence shown here is derived from an EMBL/GenBank/DDBJ whole genome shotgun (WGS) entry which is preliminary data.</text>
</comment>
<evidence type="ECO:0000313" key="4">
    <source>
        <dbReference type="EMBL" id="GJT77830.1"/>
    </source>
</evidence>
<gene>
    <name evidence="4" type="ORF">Tco_1044555</name>
</gene>
<feature type="compositionally biased region" description="Acidic residues" evidence="2">
    <location>
        <begin position="421"/>
        <end position="441"/>
    </location>
</feature>
<evidence type="ECO:0000259" key="3">
    <source>
        <dbReference type="Pfam" id="PF06991"/>
    </source>
</evidence>
<feature type="region of interest" description="Disordered" evidence="2">
    <location>
        <begin position="341"/>
        <end position="383"/>
    </location>
</feature>
<evidence type="ECO:0000313" key="5">
    <source>
        <dbReference type="Proteomes" id="UP001151760"/>
    </source>
</evidence>
<reference evidence="4" key="2">
    <citation type="submission" date="2022-01" db="EMBL/GenBank/DDBJ databases">
        <authorList>
            <person name="Yamashiro T."/>
            <person name="Shiraishi A."/>
            <person name="Satake H."/>
            <person name="Nakayama K."/>
        </authorList>
    </citation>
    <scope>NUCLEOTIDE SEQUENCE</scope>
</reference>
<dbReference type="EMBL" id="BQNB010018748">
    <property type="protein sequence ID" value="GJT77830.1"/>
    <property type="molecule type" value="Genomic_DNA"/>
</dbReference>
<protein>
    <submittedName>
        <fullName evidence="4">Microfibrillar-associated protein 1-like protein</fullName>
    </submittedName>
</protein>
<feature type="coiled-coil region" evidence="1">
    <location>
        <begin position="545"/>
        <end position="572"/>
    </location>
</feature>
<feature type="compositionally biased region" description="Basic and acidic residues" evidence="2">
    <location>
        <begin position="926"/>
        <end position="949"/>
    </location>
</feature>
<accession>A0ABQ5GQY9</accession>
<feature type="domain" description="Micro-fibrillar-associated protein 1 C-terminal" evidence="3">
    <location>
        <begin position="71"/>
        <end position="223"/>
    </location>
</feature>
<keyword evidence="5" id="KW-1185">Reference proteome</keyword>
<feature type="region of interest" description="Disordered" evidence="2">
    <location>
        <begin position="413"/>
        <end position="443"/>
    </location>
</feature>
<evidence type="ECO:0000256" key="2">
    <source>
        <dbReference type="SAM" id="MobiDB-lite"/>
    </source>
</evidence>
<organism evidence="4 5">
    <name type="scientific">Tanacetum coccineum</name>
    <dbReference type="NCBI Taxonomy" id="301880"/>
    <lineage>
        <taxon>Eukaryota</taxon>
        <taxon>Viridiplantae</taxon>
        <taxon>Streptophyta</taxon>
        <taxon>Embryophyta</taxon>
        <taxon>Tracheophyta</taxon>
        <taxon>Spermatophyta</taxon>
        <taxon>Magnoliopsida</taxon>
        <taxon>eudicotyledons</taxon>
        <taxon>Gunneridae</taxon>
        <taxon>Pentapetalae</taxon>
        <taxon>asterids</taxon>
        <taxon>campanulids</taxon>
        <taxon>Asterales</taxon>
        <taxon>Asteraceae</taxon>
        <taxon>Asteroideae</taxon>
        <taxon>Anthemideae</taxon>
        <taxon>Anthemidinae</taxon>
        <taxon>Tanacetum</taxon>
    </lineage>
</organism>
<dbReference type="InterPro" id="IPR009730">
    <property type="entry name" value="MFAP1_C"/>
</dbReference>
<feature type="compositionally biased region" description="Acidic residues" evidence="2">
    <location>
        <begin position="845"/>
        <end position="857"/>
    </location>
</feature>
<dbReference type="Proteomes" id="UP001151760">
    <property type="component" value="Unassembled WGS sequence"/>
</dbReference>
<name>A0ABQ5GQY9_9ASTR</name>
<keyword evidence="1" id="KW-0175">Coiled coil</keyword>
<feature type="domain" description="Micro-fibrillar-associated protein 1 C-terminal" evidence="3">
    <location>
        <begin position="436"/>
        <end position="658"/>
    </location>
</feature>
<proteinExistence type="predicted"/>
<feature type="coiled-coil region" evidence="1">
    <location>
        <begin position="78"/>
        <end position="105"/>
    </location>
</feature>